<accession>A0A3M7R3A0</accession>
<dbReference type="OrthoDB" id="10585534at2759"/>
<feature type="region of interest" description="Disordered" evidence="1">
    <location>
        <begin position="255"/>
        <end position="280"/>
    </location>
</feature>
<comment type="caution">
    <text evidence="2">The sequence shown here is derived from an EMBL/GenBank/DDBJ whole genome shotgun (WGS) entry which is preliminary data.</text>
</comment>
<reference evidence="2 3" key="1">
    <citation type="journal article" date="2018" name="Sci. Rep.">
        <title>Genomic signatures of local adaptation to the degree of environmental predictability in rotifers.</title>
        <authorList>
            <person name="Franch-Gras L."/>
            <person name="Hahn C."/>
            <person name="Garcia-Roger E.M."/>
            <person name="Carmona M.J."/>
            <person name="Serra M."/>
            <person name="Gomez A."/>
        </authorList>
    </citation>
    <scope>NUCLEOTIDE SEQUENCE [LARGE SCALE GENOMIC DNA]</scope>
    <source>
        <strain evidence="2">HYR1</strain>
    </source>
</reference>
<evidence type="ECO:0000256" key="1">
    <source>
        <dbReference type="SAM" id="MobiDB-lite"/>
    </source>
</evidence>
<dbReference type="Proteomes" id="UP000276133">
    <property type="component" value="Unassembled WGS sequence"/>
</dbReference>
<protein>
    <submittedName>
        <fullName evidence="2">Uncharacterized protein</fullName>
    </submittedName>
</protein>
<feature type="compositionally biased region" description="Basic residues" evidence="1">
    <location>
        <begin position="271"/>
        <end position="280"/>
    </location>
</feature>
<organism evidence="2 3">
    <name type="scientific">Brachionus plicatilis</name>
    <name type="common">Marine rotifer</name>
    <name type="synonym">Brachionus muelleri</name>
    <dbReference type="NCBI Taxonomy" id="10195"/>
    <lineage>
        <taxon>Eukaryota</taxon>
        <taxon>Metazoa</taxon>
        <taxon>Spiralia</taxon>
        <taxon>Gnathifera</taxon>
        <taxon>Rotifera</taxon>
        <taxon>Eurotatoria</taxon>
        <taxon>Monogononta</taxon>
        <taxon>Pseudotrocha</taxon>
        <taxon>Ploima</taxon>
        <taxon>Brachionidae</taxon>
        <taxon>Brachionus</taxon>
    </lineage>
</organism>
<dbReference type="AlphaFoldDB" id="A0A3M7R3A0"/>
<dbReference type="EMBL" id="REGN01004385">
    <property type="protein sequence ID" value="RNA17728.1"/>
    <property type="molecule type" value="Genomic_DNA"/>
</dbReference>
<feature type="region of interest" description="Disordered" evidence="1">
    <location>
        <begin position="203"/>
        <end position="223"/>
    </location>
</feature>
<evidence type="ECO:0000313" key="2">
    <source>
        <dbReference type="EMBL" id="RNA17728.1"/>
    </source>
</evidence>
<evidence type="ECO:0000313" key="3">
    <source>
        <dbReference type="Proteomes" id="UP000276133"/>
    </source>
</evidence>
<feature type="non-terminal residue" evidence="2">
    <location>
        <position position="280"/>
    </location>
</feature>
<name>A0A3M7R3A0_BRAPC</name>
<feature type="region of interest" description="Disordered" evidence="1">
    <location>
        <begin position="22"/>
        <end position="41"/>
    </location>
</feature>
<keyword evidence="3" id="KW-1185">Reference proteome</keyword>
<proteinExistence type="predicted"/>
<feature type="region of interest" description="Disordered" evidence="1">
    <location>
        <begin position="75"/>
        <end position="94"/>
    </location>
</feature>
<sequence length="280" mass="33359">MSNDLDGDLELENLRNELLKGMNKKCQNSKKKTEEKSSEDDELELLRLQALKTKHDKTENLNKKIEKYGYEEEWESLDGSKKSSENDASEIQSRRFQDEFKNKYQRYRDRCTRIMSNEAYEPDMISYNLKETLNNLDLRRLLKEKLEESESTKDQSNTDLILQQLDHAYRPITEPISLTKNDFYVNSNYRSKIAYHRDQSKNGETKYWKNNSNNSKDKTNEDKNYIIHDTDASLDDEEDDFQPNKKLRSIVQVINTTNKDESNNSTNHYHSSYRSRRRYD</sequence>
<gene>
    <name evidence="2" type="ORF">BpHYR1_042117</name>
</gene>